<keyword evidence="12" id="KW-0966">Cell projection</keyword>
<accession>A0ABX8D6H8</accession>
<dbReference type="Pfam" id="PF03748">
    <property type="entry name" value="FliL"/>
    <property type="match status" value="1"/>
</dbReference>
<keyword evidence="7 10" id="KW-0283">Flagellar rotation</keyword>
<sequence>MPIEQRVVSRQKIGARGSAAPEAVPTAPPAPAGRPRRRLLLVVVLVLVLAVAGAAAWFLLGRDAEVPEAPVAEPAPVAGEVVQVDPISINLADGRYLRLGLGLQLTADAHGAPDPSRALDLAISLYSGRTVGEVSDPTTRDALKTQLAEQLAHAYEGEVMDVYLTNYVTQ</sequence>
<dbReference type="InterPro" id="IPR005503">
    <property type="entry name" value="FliL"/>
</dbReference>
<evidence type="ECO:0000256" key="1">
    <source>
        <dbReference type="ARBA" id="ARBA00002254"/>
    </source>
</evidence>
<evidence type="ECO:0000256" key="6">
    <source>
        <dbReference type="ARBA" id="ARBA00022692"/>
    </source>
</evidence>
<keyword evidence="6 10" id="KW-0812">Transmembrane</keyword>
<evidence type="ECO:0000313" key="13">
    <source>
        <dbReference type="Proteomes" id="UP000677804"/>
    </source>
</evidence>
<name>A0ABX8D6H8_9CELL</name>
<dbReference type="Proteomes" id="UP000677804">
    <property type="component" value="Chromosome"/>
</dbReference>
<gene>
    <name evidence="12" type="ORF">KG103_03680</name>
</gene>
<dbReference type="RefSeq" id="WP_207340509.1">
    <property type="nucleotide sequence ID" value="NZ_CP074405.1"/>
</dbReference>
<evidence type="ECO:0000256" key="10">
    <source>
        <dbReference type="RuleBase" id="RU364125"/>
    </source>
</evidence>
<protein>
    <recommendedName>
        <fullName evidence="10">Flagellar protein FliL</fullName>
    </recommendedName>
</protein>
<reference evidence="12 13" key="1">
    <citation type="submission" date="2021-05" db="EMBL/GenBank/DDBJ databases">
        <title>Novel species in genus Cellulomonas.</title>
        <authorList>
            <person name="Zhang G."/>
        </authorList>
    </citation>
    <scope>NUCLEOTIDE SEQUENCE [LARGE SCALE GENOMIC DNA]</scope>
    <source>
        <strain evidence="13">zg-ZUI222</strain>
    </source>
</reference>
<evidence type="ECO:0000256" key="5">
    <source>
        <dbReference type="ARBA" id="ARBA00022500"/>
    </source>
</evidence>
<keyword evidence="8 10" id="KW-1133">Transmembrane helix</keyword>
<organism evidence="12 13">
    <name type="scientific">Cellulomonas wangleii</name>
    <dbReference type="NCBI Taxonomy" id="2816956"/>
    <lineage>
        <taxon>Bacteria</taxon>
        <taxon>Bacillati</taxon>
        <taxon>Actinomycetota</taxon>
        <taxon>Actinomycetes</taxon>
        <taxon>Micrococcales</taxon>
        <taxon>Cellulomonadaceae</taxon>
        <taxon>Cellulomonas</taxon>
    </lineage>
</organism>
<keyword evidence="9 10" id="KW-0472">Membrane</keyword>
<evidence type="ECO:0000256" key="2">
    <source>
        <dbReference type="ARBA" id="ARBA00004162"/>
    </source>
</evidence>
<evidence type="ECO:0000256" key="11">
    <source>
        <dbReference type="SAM" id="MobiDB-lite"/>
    </source>
</evidence>
<keyword evidence="12" id="KW-0282">Flagellum</keyword>
<feature type="region of interest" description="Disordered" evidence="11">
    <location>
        <begin position="1"/>
        <end position="32"/>
    </location>
</feature>
<evidence type="ECO:0000256" key="9">
    <source>
        <dbReference type="ARBA" id="ARBA00023136"/>
    </source>
</evidence>
<proteinExistence type="inferred from homology"/>
<keyword evidence="5 10" id="KW-0145">Chemotaxis</keyword>
<evidence type="ECO:0000256" key="3">
    <source>
        <dbReference type="ARBA" id="ARBA00008281"/>
    </source>
</evidence>
<dbReference type="EMBL" id="CP074405">
    <property type="protein sequence ID" value="QVI63034.1"/>
    <property type="molecule type" value="Genomic_DNA"/>
</dbReference>
<keyword evidence="13" id="KW-1185">Reference proteome</keyword>
<comment type="similarity">
    <text evidence="3 10">Belongs to the FliL family.</text>
</comment>
<evidence type="ECO:0000256" key="4">
    <source>
        <dbReference type="ARBA" id="ARBA00022475"/>
    </source>
</evidence>
<evidence type="ECO:0000313" key="12">
    <source>
        <dbReference type="EMBL" id="QVI63034.1"/>
    </source>
</evidence>
<comment type="subcellular location">
    <subcellularLocation>
        <location evidence="2">Cell membrane</location>
        <topology evidence="2">Single-pass membrane protein</topology>
    </subcellularLocation>
</comment>
<keyword evidence="4 10" id="KW-1003">Cell membrane</keyword>
<keyword evidence="12" id="KW-0969">Cilium</keyword>
<evidence type="ECO:0000256" key="8">
    <source>
        <dbReference type="ARBA" id="ARBA00022989"/>
    </source>
</evidence>
<feature type="transmembrane region" description="Helical" evidence="10">
    <location>
        <begin position="39"/>
        <end position="60"/>
    </location>
</feature>
<evidence type="ECO:0000256" key="7">
    <source>
        <dbReference type="ARBA" id="ARBA00022779"/>
    </source>
</evidence>
<comment type="function">
    <text evidence="1 10">Controls the rotational direction of flagella during chemotaxis.</text>
</comment>